<feature type="transmembrane region" description="Helical" evidence="8">
    <location>
        <begin position="247"/>
        <end position="271"/>
    </location>
</feature>
<dbReference type="InterPro" id="IPR036259">
    <property type="entry name" value="MFS_trans_sf"/>
</dbReference>
<keyword evidence="11" id="KW-1185">Reference proteome</keyword>
<evidence type="ECO:0000256" key="3">
    <source>
        <dbReference type="ARBA" id="ARBA00022475"/>
    </source>
</evidence>
<dbReference type="InterPro" id="IPR050171">
    <property type="entry name" value="MFS_Transporters"/>
</dbReference>
<feature type="transmembrane region" description="Helical" evidence="8">
    <location>
        <begin position="403"/>
        <end position="424"/>
    </location>
</feature>
<feature type="transmembrane region" description="Helical" evidence="8">
    <location>
        <begin position="336"/>
        <end position="360"/>
    </location>
</feature>
<accession>A0A3A1U4B0</accession>
<feature type="transmembrane region" description="Helical" evidence="8">
    <location>
        <begin position="205"/>
        <end position="226"/>
    </location>
</feature>
<evidence type="ECO:0000313" key="11">
    <source>
        <dbReference type="Proteomes" id="UP000265742"/>
    </source>
</evidence>
<proteinExistence type="predicted"/>
<keyword evidence="4 8" id="KW-0812">Transmembrane</keyword>
<keyword evidence="6 8" id="KW-0472">Membrane</keyword>
<dbReference type="PROSITE" id="PS50850">
    <property type="entry name" value="MFS"/>
    <property type="match status" value="1"/>
</dbReference>
<gene>
    <name evidence="10" type="ORF">D1781_07555</name>
</gene>
<dbReference type="GO" id="GO:0022857">
    <property type="term" value="F:transmembrane transporter activity"/>
    <property type="evidence" value="ECO:0007669"/>
    <property type="project" value="InterPro"/>
</dbReference>
<protein>
    <submittedName>
        <fullName evidence="10">MFS transporter</fullName>
    </submittedName>
</protein>
<dbReference type="EMBL" id="QXTG01000001">
    <property type="protein sequence ID" value="RIX31203.1"/>
    <property type="molecule type" value="Genomic_DNA"/>
</dbReference>
<dbReference type="SUPFAM" id="SSF103473">
    <property type="entry name" value="MFS general substrate transporter"/>
    <property type="match status" value="1"/>
</dbReference>
<feature type="transmembrane region" description="Helical" evidence="8">
    <location>
        <begin position="168"/>
        <end position="193"/>
    </location>
</feature>
<organism evidence="10 11">
    <name type="scientific">Amnibacterium setariae</name>
    <dbReference type="NCBI Taxonomy" id="2306585"/>
    <lineage>
        <taxon>Bacteria</taxon>
        <taxon>Bacillati</taxon>
        <taxon>Actinomycetota</taxon>
        <taxon>Actinomycetes</taxon>
        <taxon>Micrococcales</taxon>
        <taxon>Microbacteriaceae</taxon>
        <taxon>Amnibacterium</taxon>
    </lineage>
</organism>
<dbReference type="OrthoDB" id="3177957at2"/>
<feature type="transmembrane region" description="Helical" evidence="8">
    <location>
        <begin position="42"/>
        <end position="68"/>
    </location>
</feature>
<dbReference type="PANTHER" id="PTHR23517">
    <property type="entry name" value="RESISTANCE PROTEIN MDTM, PUTATIVE-RELATED-RELATED"/>
    <property type="match status" value="1"/>
</dbReference>
<feature type="transmembrane region" description="Helical" evidence="8">
    <location>
        <begin position="372"/>
        <end position="397"/>
    </location>
</feature>
<evidence type="ECO:0000256" key="8">
    <source>
        <dbReference type="SAM" id="Phobius"/>
    </source>
</evidence>
<feature type="transmembrane region" description="Helical" evidence="8">
    <location>
        <begin position="283"/>
        <end position="303"/>
    </location>
</feature>
<keyword evidence="2" id="KW-0813">Transport</keyword>
<keyword evidence="5 8" id="KW-1133">Transmembrane helix</keyword>
<feature type="domain" description="Major facilitator superfamily (MFS) profile" evidence="9">
    <location>
        <begin position="42"/>
        <end position="427"/>
    </location>
</feature>
<evidence type="ECO:0000256" key="1">
    <source>
        <dbReference type="ARBA" id="ARBA00004651"/>
    </source>
</evidence>
<evidence type="ECO:0000256" key="5">
    <source>
        <dbReference type="ARBA" id="ARBA00022989"/>
    </source>
</evidence>
<comment type="subcellular location">
    <subcellularLocation>
        <location evidence="1">Cell membrane</location>
        <topology evidence="1">Multi-pass membrane protein</topology>
    </subcellularLocation>
</comment>
<feature type="region of interest" description="Disordered" evidence="7">
    <location>
        <begin position="1"/>
        <end position="30"/>
    </location>
</feature>
<dbReference type="InterPro" id="IPR020846">
    <property type="entry name" value="MFS_dom"/>
</dbReference>
<dbReference type="InterPro" id="IPR011701">
    <property type="entry name" value="MFS"/>
</dbReference>
<evidence type="ECO:0000313" key="10">
    <source>
        <dbReference type="EMBL" id="RIX31203.1"/>
    </source>
</evidence>
<feature type="compositionally biased region" description="Basic and acidic residues" evidence="7">
    <location>
        <begin position="1"/>
        <end position="12"/>
    </location>
</feature>
<dbReference type="Proteomes" id="UP000265742">
    <property type="component" value="Unassembled WGS sequence"/>
</dbReference>
<feature type="transmembrane region" description="Helical" evidence="8">
    <location>
        <begin position="74"/>
        <end position="97"/>
    </location>
</feature>
<evidence type="ECO:0000256" key="2">
    <source>
        <dbReference type="ARBA" id="ARBA00022448"/>
    </source>
</evidence>
<dbReference type="AlphaFoldDB" id="A0A3A1U4B0"/>
<keyword evidence="3" id="KW-1003">Cell membrane</keyword>
<reference evidence="11" key="1">
    <citation type="submission" date="2018-09" db="EMBL/GenBank/DDBJ databases">
        <authorList>
            <person name="Kim I."/>
        </authorList>
    </citation>
    <scope>NUCLEOTIDE SEQUENCE [LARGE SCALE GENOMIC DNA]</scope>
    <source>
        <strain evidence="11">DD4a</strain>
    </source>
</reference>
<feature type="transmembrane region" description="Helical" evidence="8">
    <location>
        <begin position="310"/>
        <end position="330"/>
    </location>
</feature>
<sequence length="428" mass="43466">MIDHADRCEQGRSLDTIAPGAHPRPVTATTLPAPSRRLPHGAAFWTTAAVFLAAMAFTTIPTPLYALYQQRDGFPTWVVTVVFAAYAAGVALSLYLVGHVSDWVGRKPPALFALGLEVVASVLFLLLPTVPVLLVARFLTGLGVGALTAAATAHLGELWRGAGGPRRPGVPAVVATIANIGGLGLGPLVGGLLAEYAPAPLVTPYVVALVVLVLAAVAVLVAPETVERSSRAWRPQRLTVPAEGRGVFSAAGAGVFAAFAIFGLFTSLAPSFLAGEFQQPSRLVAGVVPFAVFAVAALGQVFFTPVAVRVQLVVATVAMVVGLAGLAAGALVTAEWLFVAGGLVAGLGVGLLFRASLGIATGLVPAPQRGEVLAAMFLIAYVGLTVPVLLVGAALAFLPAVPVLVVFSAAIAVLAAVAGPRMAAKAAR</sequence>
<dbReference type="Pfam" id="PF07690">
    <property type="entry name" value="MFS_1"/>
    <property type="match status" value="1"/>
</dbReference>
<evidence type="ECO:0000259" key="9">
    <source>
        <dbReference type="PROSITE" id="PS50850"/>
    </source>
</evidence>
<dbReference type="GO" id="GO:0005886">
    <property type="term" value="C:plasma membrane"/>
    <property type="evidence" value="ECO:0007669"/>
    <property type="project" value="UniProtKB-SubCell"/>
</dbReference>
<name>A0A3A1U4B0_9MICO</name>
<evidence type="ECO:0000256" key="6">
    <source>
        <dbReference type="ARBA" id="ARBA00023136"/>
    </source>
</evidence>
<feature type="transmembrane region" description="Helical" evidence="8">
    <location>
        <begin position="109"/>
        <end position="128"/>
    </location>
</feature>
<comment type="caution">
    <text evidence="10">The sequence shown here is derived from an EMBL/GenBank/DDBJ whole genome shotgun (WGS) entry which is preliminary data.</text>
</comment>
<evidence type="ECO:0000256" key="7">
    <source>
        <dbReference type="SAM" id="MobiDB-lite"/>
    </source>
</evidence>
<feature type="transmembrane region" description="Helical" evidence="8">
    <location>
        <begin position="134"/>
        <end position="156"/>
    </location>
</feature>
<dbReference type="PANTHER" id="PTHR23517:SF13">
    <property type="entry name" value="MAJOR FACILITATOR SUPERFAMILY MFS_1"/>
    <property type="match status" value="1"/>
</dbReference>
<evidence type="ECO:0000256" key="4">
    <source>
        <dbReference type="ARBA" id="ARBA00022692"/>
    </source>
</evidence>
<dbReference type="Gene3D" id="1.20.1250.20">
    <property type="entry name" value="MFS general substrate transporter like domains"/>
    <property type="match status" value="1"/>
</dbReference>